<organism evidence="1 2">
    <name type="scientific">Penicillium brevicompactum</name>
    <dbReference type="NCBI Taxonomy" id="5074"/>
    <lineage>
        <taxon>Eukaryota</taxon>
        <taxon>Fungi</taxon>
        <taxon>Dikarya</taxon>
        <taxon>Ascomycota</taxon>
        <taxon>Pezizomycotina</taxon>
        <taxon>Eurotiomycetes</taxon>
        <taxon>Eurotiomycetidae</taxon>
        <taxon>Eurotiales</taxon>
        <taxon>Aspergillaceae</taxon>
        <taxon>Penicillium</taxon>
    </lineage>
</organism>
<gene>
    <name evidence="1" type="ORF">N7452_010438</name>
</gene>
<comment type="caution">
    <text evidence="1">The sequence shown here is derived from an EMBL/GenBank/DDBJ whole genome shotgun (WGS) entry which is preliminary data.</text>
</comment>
<reference evidence="1" key="1">
    <citation type="submission" date="2022-12" db="EMBL/GenBank/DDBJ databases">
        <authorList>
            <person name="Petersen C."/>
        </authorList>
    </citation>
    <scope>NUCLEOTIDE SEQUENCE</scope>
    <source>
        <strain evidence="1">IBT 35673</strain>
    </source>
</reference>
<proteinExistence type="predicted"/>
<dbReference type="Proteomes" id="UP001147695">
    <property type="component" value="Unassembled WGS sequence"/>
</dbReference>
<sequence>MYLHSAEFTINEMALGPSAILHLPDLQRLECLFTSLQATKSWLDIWLDLAAVEYMKVPSIIFFQWARAILNLYRLTILEDPTWSKSVVRDTVNILEHLNKAIMAIKCYPEFLKFEQGKEVNVLEKGLRMMEALKCNWEPKLTDLWGLPANDNSDSMVQSDDILPPGMTLPQIDDSWMMEFLGSL</sequence>
<dbReference type="EMBL" id="JAPZBQ010000005">
    <property type="protein sequence ID" value="KAJ5330048.1"/>
    <property type="molecule type" value="Genomic_DNA"/>
</dbReference>
<name>A0A9W9UBK1_PENBR</name>
<protein>
    <submittedName>
        <fullName evidence="1">Uncharacterized protein</fullName>
    </submittedName>
</protein>
<dbReference type="AlphaFoldDB" id="A0A9W9UBK1"/>
<reference evidence="1" key="2">
    <citation type="journal article" date="2023" name="IMA Fungus">
        <title>Comparative genomic study of the Penicillium genus elucidates a diverse pangenome and 15 lateral gene transfer events.</title>
        <authorList>
            <person name="Petersen C."/>
            <person name="Sorensen T."/>
            <person name="Nielsen M.R."/>
            <person name="Sondergaard T.E."/>
            <person name="Sorensen J.L."/>
            <person name="Fitzpatrick D.A."/>
            <person name="Frisvad J.C."/>
            <person name="Nielsen K.L."/>
        </authorList>
    </citation>
    <scope>NUCLEOTIDE SEQUENCE</scope>
    <source>
        <strain evidence="1">IBT 35673</strain>
    </source>
</reference>
<accession>A0A9W9UBK1</accession>
<evidence type="ECO:0000313" key="1">
    <source>
        <dbReference type="EMBL" id="KAJ5330048.1"/>
    </source>
</evidence>
<evidence type="ECO:0000313" key="2">
    <source>
        <dbReference type="Proteomes" id="UP001147695"/>
    </source>
</evidence>